<dbReference type="SUPFAM" id="SSF46988">
    <property type="entry name" value="Tubulin chaperone cofactor A"/>
    <property type="match status" value="1"/>
</dbReference>
<dbReference type="AlphaFoldDB" id="G0WAZ4"/>
<feature type="coiled-coil region" evidence="10">
    <location>
        <begin position="13"/>
        <end position="44"/>
    </location>
</feature>
<dbReference type="GeneID" id="11498632"/>
<gene>
    <name evidence="11" type="primary">NDAI0E00980</name>
    <name evidence="11" type="ordered locus">NDAI_0E00980</name>
</gene>
<dbReference type="HOGENOM" id="CLU_130569_2_0_1"/>
<evidence type="ECO:0000256" key="8">
    <source>
        <dbReference type="ARBA" id="ARBA00023212"/>
    </source>
</evidence>
<dbReference type="GO" id="GO:0005829">
    <property type="term" value="C:cytosol"/>
    <property type="evidence" value="ECO:0007669"/>
    <property type="project" value="TreeGrafter"/>
</dbReference>
<dbReference type="InterPro" id="IPR004226">
    <property type="entry name" value="TBCA"/>
</dbReference>
<dbReference type="PANTHER" id="PTHR21500:SF0">
    <property type="entry name" value="TUBULIN-SPECIFIC CHAPERONE A"/>
    <property type="match status" value="1"/>
</dbReference>
<evidence type="ECO:0000256" key="9">
    <source>
        <dbReference type="RuleBase" id="RU364030"/>
    </source>
</evidence>
<evidence type="ECO:0000256" key="4">
    <source>
        <dbReference type="ARBA" id="ARBA00015002"/>
    </source>
</evidence>
<accession>G0WAZ4</accession>
<evidence type="ECO:0000313" key="12">
    <source>
        <dbReference type="Proteomes" id="UP000000689"/>
    </source>
</evidence>
<dbReference type="eggNOG" id="KOG3470">
    <property type="taxonomic scope" value="Eukaryota"/>
</dbReference>
<evidence type="ECO:0000256" key="1">
    <source>
        <dbReference type="ARBA" id="ARBA00003046"/>
    </source>
</evidence>
<comment type="function">
    <text evidence="1">Tubulin-folding protein; involved in the early step of the tubulin folding pathway.</text>
</comment>
<dbReference type="Proteomes" id="UP000000689">
    <property type="component" value="Chromosome 5"/>
</dbReference>
<keyword evidence="10" id="KW-0175">Coiled coil</keyword>
<dbReference type="GO" id="GO:0005874">
    <property type="term" value="C:microtubule"/>
    <property type="evidence" value="ECO:0007669"/>
    <property type="project" value="UniProtKB-KW"/>
</dbReference>
<name>G0WAZ4_NAUDC</name>
<dbReference type="RefSeq" id="XP_003670157.1">
    <property type="nucleotide sequence ID" value="XM_003670109.1"/>
</dbReference>
<dbReference type="FunFam" id="1.20.58.90:FF:000010">
    <property type="entry name" value="Tubulin-specific chaperone A"/>
    <property type="match status" value="1"/>
</dbReference>
<dbReference type="STRING" id="1071378.G0WAZ4"/>
<keyword evidence="12" id="KW-1185">Reference proteome</keyword>
<keyword evidence="8 9" id="KW-0206">Cytoskeleton</keyword>
<dbReference type="InterPro" id="IPR036126">
    <property type="entry name" value="TBCA_sf"/>
</dbReference>
<dbReference type="OrthoDB" id="296187at2759"/>
<evidence type="ECO:0000256" key="3">
    <source>
        <dbReference type="ARBA" id="ARBA00006806"/>
    </source>
</evidence>
<comment type="similarity">
    <text evidence="3 9">Belongs to the TBCA family.</text>
</comment>
<dbReference type="EMBL" id="HE580271">
    <property type="protein sequence ID" value="CCD24914.1"/>
    <property type="molecule type" value="Genomic_DNA"/>
</dbReference>
<dbReference type="PANTHER" id="PTHR21500">
    <property type="entry name" value="TUBULIN-SPECIFIC CHAPERONE A"/>
    <property type="match status" value="1"/>
</dbReference>
<evidence type="ECO:0000256" key="2">
    <source>
        <dbReference type="ARBA" id="ARBA00004245"/>
    </source>
</evidence>
<dbReference type="GO" id="GO:0048487">
    <property type="term" value="F:beta-tubulin binding"/>
    <property type="evidence" value="ECO:0007669"/>
    <property type="project" value="EnsemblFungi"/>
</dbReference>
<keyword evidence="7 9" id="KW-0143">Chaperone</keyword>
<keyword evidence="5 9" id="KW-0963">Cytoplasm</keyword>
<evidence type="ECO:0000256" key="10">
    <source>
        <dbReference type="SAM" id="Coils"/>
    </source>
</evidence>
<dbReference type="KEGG" id="ndi:NDAI_0E00980"/>
<evidence type="ECO:0000256" key="5">
    <source>
        <dbReference type="ARBA" id="ARBA00022490"/>
    </source>
</evidence>
<evidence type="ECO:0000256" key="6">
    <source>
        <dbReference type="ARBA" id="ARBA00022701"/>
    </source>
</evidence>
<reference evidence="11 12" key="1">
    <citation type="journal article" date="2011" name="Proc. Natl. Acad. Sci. U.S.A.">
        <title>Evolutionary erosion of yeast sex chromosomes by mating-type switching accidents.</title>
        <authorList>
            <person name="Gordon J.L."/>
            <person name="Armisen D."/>
            <person name="Proux-Wera E."/>
            <person name="Oheigeartaigh S.S."/>
            <person name="Byrne K.P."/>
            <person name="Wolfe K.H."/>
        </authorList>
    </citation>
    <scope>NUCLEOTIDE SEQUENCE [LARGE SCALE GENOMIC DNA]</scope>
    <source>
        <strain evidence="12">ATCC 10597 / BCRC 20456 / CBS 421 / NBRC 0211 / NRRL Y-12639</strain>
    </source>
</reference>
<evidence type="ECO:0000313" key="11">
    <source>
        <dbReference type="EMBL" id="CCD24914.1"/>
    </source>
</evidence>
<comment type="subcellular location">
    <subcellularLocation>
        <location evidence="2 9">Cytoplasm</location>
        <location evidence="2 9">Cytoskeleton</location>
    </subcellularLocation>
</comment>
<dbReference type="Gene3D" id="1.20.58.90">
    <property type="match status" value="1"/>
</dbReference>
<dbReference type="Pfam" id="PF02970">
    <property type="entry name" value="TBCA"/>
    <property type="match status" value="1"/>
</dbReference>
<keyword evidence="6 9" id="KW-0493">Microtubule</keyword>
<organism evidence="11 12">
    <name type="scientific">Naumovozyma dairenensis (strain ATCC 10597 / BCRC 20456 / CBS 421 / NBRC 0211 / NRRL Y-12639)</name>
    <name type="common">Saccharomyces dairenensis</name>
    <dbReference type="NCBI Taxonomy" id="1071378"/>
    <lineage>
        <taxon>Eukaryota</taxon>
        <taxon>Fungi</taxon>
        <taxon>Dikarya</taxon>
        <taxon>Ascomycota</taxon>
        <taxon>Saccharomycotina</taxon>
        <taxon>Saccharomycetes</taxon>
        <taxon>Saccharomycetales</taxon>
        <taxon>Saccharomycetaceae</taxon>
        <taxon>Naumovozyma</taxon>
    </lineage>
</organism>
<dbReference type="OMA" id="EECEMMI"/>
<dbReference type="GO" id="GO:0007021">
    <property type="term" value="P:tubulin complex assembly"/>
    <property type="evidence" value="ECO:0007669"/>
    <property type="project" value="UniProtKB-UniRule"/>
</dbReference>
<proteinExistence type="inferred from homology"/>
<comment type="subunit">
    <text evidence="9">Supercomplex made of cofactors A to E. Cofactors A and D function by capturing and stabilizing tubulin in a quasi-native conformation. Cofactor E binds to the cofactor D-tubulin complex; interaction with cofactor C then causes the release of tubulin polypeptides that are committed to the native state.</text>
</comment>
<dbReference type="GO" id="GO:0007023">
    <property type="term" value="P:post-chaperonin tubulin folding pathway"/>
    <property type="evidence" value="ECO:0007669"/>
    <property type="project" value="UniProtKB-UniRule"/>
</dbReference>
<sequence>MAPTQLEIKTKALQRLIKEESYYKEEIKEQKANVEKLKQDSNVDPYDLKKQVEVLEDTERLLPTLYTKIEEFKENLEQFLQSYDGQEDLTESKAAVEEANAFIQASKK</sequence>
<protein>
    <recommendedName>
        <fullName evidence="4 9">Tubulin-specific chaperone A</fullName>
    </recommendedName>
</protein>
<evidence type="ECO:0000256" key="7">
    <source>
        <dbReference type="ARBA" id="ARBA00023186"/>
    </source>
</evidence>